<dbReference type="PANTHER" id="PTHR47191">
    <property type="entry name" value="OS05G0170800 PROTEIN"/>
    <property type="match status" value="1"/>
</dbReference>
<dbReference type="HAMAP" id="MF_00791">
    <property type="entry name" value="ApaG"/>
    <property type="match status" value="1"/>
</dbReference>
<dbReference type="InterPro" id="IPR050718">
    <property type="entry name" value="ApaG-like"/>
</dbReference>
<dbReference type="RefSeq" id="WP_340675399.1">
    <property type="nucleotide sequence ID" value="NZ_JBHTIT010000001.1"/>
</dbReference>
<proteinExistence type="inferred from homology"/>
<protein>
    <recommendedName>
        <fullName evidence="1 2">Protein ApaG</fullName>
    </recommendedName>
</protein>
<keyword evidence="5" id="KW-1185">Reference proteome</keyword>
<name>A0ABW3HH84_9GAMM</name>
<feature type="domain" description="ApaG" evidence="3">
    <location>
        <begin position="7"/>
        <end position="131"/>
    </location>
</feature>
<dbReference type="EMBL" id="JBHTIT010000001">
    <property type="protein sequence ID" value="MFD0950372.1"/>
    <property type="molecule type" value="Genomic_DNA"/>
</dbReference>
<dbReference type="InterPro" id="IPR023065">
    <property type="entry name" value="Uncharacterised_ApaG"/>
</dbReference>
<evidence type="ECO:0000313" key="5">
    <source>
        <dbReference type="Proteomes" id="UP001597044"/>
    </source>
</evidence>
<organism evidence="4 5">
    <name type="scientific">Paraperlucidibaca wandonensis</name>
    <dbReference type="NCBI Taxonomy" id="1268273"/>
    <lineage>
        <taxon>Bacteria</taxon>
        <taxon>Pseudomonadati</taxon>
        <taxon>Pseudomonadota</taxon>
        <taxon>Gammaproteobacteria</taxon>
        <taxon>Moraxellales</taxon>
        <taxon>Moraxellaceae</taxon>
        <taxon>Paraperlucidibaca</taxon>
    </lineage>
</organism>
<dbReference type="PROSITE" id="PS51087">
    <property type="entry name" value="APAG"/>
    <property type="match status" value="1"/>
</dbReference>
<dbReference type="InterPro" id="IPR036767">
    <property type="entry name" value="ApaG_sf"/>
</dbReference>
<dbReference type="Gene3D" id="2.60.40.1470">
    <property type="entry name" value="ApaG domain"/>
    <property type="match status" value="1"/>
</dbReference>
<evidence type="ECO:0000259" key="3">
    <source>
        <dbReference type="PROSITE" id="PS51087"/>
    </source>
</evidence>
<dbReference type="NCBIfam" id="NF003967">
    <property type="entry name" value="PRK05461.1"/>
    <property type="match status" value="1"/>
</dbReference>
<dbReference type="Pfam" id="PF04379">
    <property type="entry name" value="DUF525"/>
    <property type="match status" value="1"/>
</dbReference>
<dbReference type="SUPFAM" id="SSF110069">
    <property type="entry name" value="ApaG-like"/>
    <property type="match status" value="1"/>
</dbReference>
<sequence length="131" mass="14567">MSQSVQATDERGIRVSVRSEYLAEPSSPSDQRYVFAYHIHIKNEGTRTVRLLTRHWIITNSEASVQEIRGDGVIGEQPVLAPGEFFEYTSGTVIETPVGSMHGSYGMLDDIGERFESPIPAFTLAIPRVLN</sequence>
<evidence type="ECO:0000256" key="2">
    <source>
        <dbReference type="HAMAP-Rule" id="MF_00791"/>
    </source>
</evidence>
<dbReference type="PANTHER" id="PTHR47191:SF2">
    <property type="entry name" value="OS05G0170800 PROTEIN"/>
    <property type="match status" value="1"/>
</dbReference>
<evidence type="ECO:0000313" key="4">
    <source>
        <dbReference type="EMBL" id="MFD0950372.1"/>
    </source>
</evidence>
<dbReference type="InterPro" id="IPR007474">
    <property type="entry name" value="ApaG_domain"/>
</dbReference>
<accession>A0ABW3HH84</accession>
<gene>
    <name evidence="2 4" type="primary">apaG</name>
    <name evidence="4" type="ORF">ACFQ0F_08230</name>
</gene>
<dbReference type="Proteomes" id="UP001597044">
    <property type="component" value="Unassembled WGS sequence"/>
</dbReference>
<reference evidence="5" key="1">
    <citation type="journal article" date="2019" name="Int. J. Syst. Evol. Microbiol.">
        <title>The Global Catalogue of Microorganisms (GCM) 10K type strain sequencing project: providing services to taxonomists for standard genome sequencing and annotation.</title>
        <authorList>
            <consortium name="The Broad Institute Genomics Platform"/>
            <consortium name="The Broad Institute Genome Sequencing Center for Infectious Disease"/>
            <person name="Wu L."/>
            <person name="Ma J."/>
        </authorList>
    </citation>
    <scope>NUCLEOTIDE SEQUENCE [LARGE SCALE GENOMIC DNA]</scope>
    <source>
        <strain evidence="5">CCUG 63419</strain>
    </source>
</reference>
<comment type="caution">
    <text evidence="4">The sequence shown here is derived from an EMBL/GenBank/DDBJ whole genome shotgun (WGS) entry which is preliminary data.</text>
</comment>
<evidence type="ECO:0000256" key="1">
    <source>
        <dbReference type="ARBA" id="ARBA00017693"/>
    </source>
</evidence>